<gene>
    <name evidence="6" type="primary">LOC111604100</name>
</gene>
<evidence type="ECO:0000256" key="3">
    <source>
        <dbReference type="SAM" id="MobiDB-lite"/>
    </source>
</evidence>
<evidence type="ECO:0000313" key="6">
    <source>
        <dbReference type="RefSeq" id="XP_023177768.2"/>
    </source>
</evidence>
<feature type="compositionally biased region" description="Acidic residues" evidence="3">
    <location>
        <begin position="26"/>
        <end position="39"/>
    </location>
</feature>
<dbReference type="GO" id="GO:0000812">
    <property type="term" value="C:Swr1 complex"/>
    <property type="evidence" value="ECO:0007669"/>
    <property type="project" value="TreeGrafter"/>
</dbReference>
<feature type="compositionally biased region" description="Basic and acidic residues" evidence="3">
    <location>
        <begin position="103"/>
        <end position="117"/>
    </location>
</feature>
<proteinExistence type="predicted"/>
<keyword evidence="5" id="KW-1185">Reference proteome</keyword>
<dbReference type="InterPro" id="IPR027124">
    <property type="entry name" value="Swc5/CFDP1/2"/>
</dbReference>
<dbReference type="PANTHER" id="PTHR48407">
    <property type="entry name" value="CRANIOFACIAL DEVELOPMENT PROTEIN 1"/>
    <property type="match status" value="1"/>
</dbReference>
<dbReference type="Pfam" id="PF07572">
    <property type="entry name" value="BCNT"/>
    <property type="match status" value="1"/>
</dbReference>
<feature type="compositionally biased region" description="Polar residues" evidence="3">
    <location>
        <begin position="160"/>
        <end position="173"/>
    </location>
</feature>
<reference evidence="6" key="1">
    <citation type="submission" date="2025-08" db="UniProtKB">
        <authorList>
            <consortium name="RefSeq"/>
        </authorList>
    </citation>
    <scope>IDENTIFICATION</scope>
    <source>
        <strain evidence="6">15085-1641.00</strain>
        <tissue evidence="6">Whole body</tissue>
    </source>
</reference>
<evidence type="ECO:0000259" key="4">
    <source>
        <dbReference type="PROSITE" id="PS51279"/>
    </source>
</evidence>
<accession>A0A6J1MFG4</accession>
<feature type="compositionally biased region" description="Acidic residues" evidence="3">
    <location>
        <begin position="47"/>
        <end position="67"/>
    </location>
</feature>
<organism evidence="5 6">
    <name type="scientific">Drosophila hydei</name>
    <name type="common">Fruit fly</name>
    <dbReference type="NCBI Taxonomy" id="7224"/>
    <lineage>
        <taxon>Eukaryota</taxon>
        <taxon>Metazoa</taxon>
        <taxon>Ecdysozoa</taxon>
        <taxon>Arthropoda</taxon>
        <taxon>Hexapoda</taxon>
        <taxon>Insecta</taxon>
        <taxon>Pterygota</taxon>
        <taxon>Neoptera</taxon>
        <taxon>Endopterygota</taxon>
        <taxon>Diptera</taxon>
        <taxon>Brachycera</taxon>
        <taxon>Muscomorpha</taxon>
        <taxon>Ephydroidea</taxon>
        <taxon>Drosophilidae</taxon>
        <taxon>Drosophila</taxon>
    </lineage>
</organism>
<dbReference type="PROSITE" id="PS51279">
    <property type="entry name" value="BCNT_C"/>
    <property type="match status" value="1"/>
</dbReference>
<protein>
    <recommendedName>
        <fullName evidence="1">Craniofacial development protein 1</fullName>
    </recommendedName>
    <alternativeName>
        <fullName evidence="2">Bucentaur</fullName>
    </alternativeName>
</protein>
<dbReference type="InterPro" id="IPR011421">
    <property type="entry name" value="BCNT-C"/>
</dbReference>
<dbReference type="PANTHER" id="PTHR48407:SF1">
    <property type="entry name" value="CRANIOFACIAL DEVELOPMENT PROTEIN 1"/>
    <property type="match status" value="1"/>
</dbReference>
<sequence length="309" mass="34030">MRVFDSCASPYQPENSSKHCVIEQDYASDSDESDEDFCLENEHDAESGEEEEEEDSESESDNEDDAEADKKPGKAAKGKRKDKVKKKLIDTANADAGVTRSTRQTEPKENRRKAAEKDELESDEEVDKSRSDALWADFLGDVGASSEPAAKPKENPSPAKRTQSPPSKPNKQATEILDFAGEQVIVSKSNTSSSSSSSAKENQEQPAAPITKSPAPRGFAAGKRPAANGGGAGGLGSLLNQLGKKKKMSVLEKSQLDWKSFKSDEGIDEELQTHNKGKDGYLERQDFLQRTDLRQFEIEKNMRQTRRQN</sequence>
<dbReference type="AlphaFoldDB" id="A0A6J1MFG4"/>
<evidence type="ECO:0000256" key="2">
    <source>
        <dbReference type="ARBA" id="ARBA00030244"/>
    </source>
</evidence>
<dbReference type="KEGG" id="dhe:111604100"/>
<dbReference type="RefSeq" id="XP_023177768.2">
    <property type="nucleotide sequence ID" value="XM_023322000.2"/>
</dbReference>
<name>A0A6J1MFG4_DROHY</name>
<dbReference type="OrthoDB" id="445677at2759"/>
<dbReference type="CTD" id="7354404"/>
<feature type="compositionally biased region" description="Basic residues" evidence="3">
    <location>
        <begin position="73"/>
        <end position="86"/>
    </location>
</feature>
<evidence type="ECO:0000256" key="1">
    <source>
        <dbReference type="ARBA" id="ARBA00019033"/>
    </source>
</evidence>
<feature type="domain" description="BCNT-C" evidence="4">
    <location>
        <begin position="229"/>
        <end position="309"/>
    </location>
</feature>
<evidence type="ECO:0000313" key="5">
    <source>
        <dbReference type="Proteomes" id="UP000504633"/>
    </source>
</evidence>
<feature type="region of interest" description="Disordered" evidence="3">
    <location>
        <begin position="1"/>
        <end position="238"/>
    </location>
</feature>
<dbReference type="GeneID" id="111604100"/>
<dbReference type="Proteomes" id="UP000504633">
    <property type="component" value="Unplaced"/>
</dbReference>
<feature type="compositionally biased region" description="Low complexity" evidence="3">
    <location>
        <begin position="187"/>
        <end position="198"/>
    </location>
</feature>